<proteinExistence type="predicted"/>
<feature type="compositionally biased region" description="Polar residues" evidence="1">
    <location>
        <begin position="80"/>
        <end position="93"/>
    </location>
</feature>
<accession>A0AAV9EPE4</accession>
<keyword evidence="3" id="KW-1185">Reference proteome</keyword>
<feature type="region of interest" description="Disordered" evidence="1">
    <location>
        <begin position="1"/>
        <end position="31"/>
    </location>
</feature>
<sequence length="99" mass="10675">MGADSILGDPGSHADSCRHNPGISGLDDTLGWIPDDLGSTTRLRSVSMAASKSAWRVRKALWRARRHAETHEKCRGRASEGSTEGTSAPSQHISKNHVE</sequence>
<feature type="compositionally biased region" description="Basic and acidic residues" evidence="1">
    <location>
        <begin position="67"/>
        <end position="78"/>
    </location>
</feature>
<evidence type="ECO:0000313" key="3">
    <source>
        <dbReference type="Proteomes" id="UP001180020"/>
    </source>
</evidence>
<name>A0AAV9EPE4_ACOCL</name>
<gene>
    <name evidence="2" type="ORF">QJS10_CPA06g01172</name>
</gene>
<comment type="caution">
    <text evidence="2">The sequence shown here is derived from an EMBL/GenBank/DDBJ whole genome shotgun (WGS) entry which is preliminary data.</text>
</comment>
<dbReference type="Proteomes" id="UP001180020">
    <property type="component" value="Unassembled WGS sequence"/>
</dbReference>
<dbReference type="AlphaFoldDB" id="A0AAV9EPE4"/>
<reference evidence="2" key="1">
    <citation type="journal article" date="2023" name="Nat. Commun.">
        <title>Diploid and tetraploid genomes of Acorus and the evolution of monocots.</title>
        <authorList>
            <person name="Ma L."/>
            <person name="Liu K.W."/>
            <person name="Li Z."/>
            <person name="Hsiao Y.Y."/>
            <person name="Qi Y."/>
            <person name="Fu T."/>
            <person name="Tang G.D."/>
            <person name="Zhang D."/>
            <person name="Sun W.H."/>
            <person name="Liu D.K."/>
            <person name="Li Y."/>
            <person name="Chen G.Z."/>
            <person name="Liu X.D."/>
            <person name="Liao X.Y."/>
            <person name="Jiang Y.T."/>
            <person name="Yu X."/>
            <person name="Hao Y."/>
            <person name="Huang J."/>
            <person name="Zhao X.W."/>
            <person name="Ke S."/>
            <person name="Chen Y.Y."/>
            <person name="Wu W.L."/>
            <person name="Hsu J.L."/>
            <person name="Lin Y.F."/>
            <person name="Huang M.D."/>
            <person name="Li C.Y."/>
            <person name="Huang L."/>
            <person name="Wang Z.W."/>
            <person name="Zhao X."/>
            <person name="Zhong W.Y."/>
            <person name="Peng D.H."/>
            <person name="Ahmad S."/>
            <person name="Lan S."/>
            <person name="Zhang J.S."/>
            <person name="Tsai W.C."/>
            <person name="Van de Peer Y."/>
            <person name="Liu Z.J."/>
        </authorList>
    </citation>
    <scope>NUCLEOTIDE SEQUENCE</scope>
    <source>
        <strain evidence="2">CP</strain>
    </source>
</reference>
<reference evidence="2" key="2">
    <citation type="submission" date="2023-06" db="EMBL/GenBank/DDBJ databases">
        <authorList>
            <person name="Ma L."/>
            <person name="Liu K.-W."/>
            <person name="Li Z."/>
            <person name="Hsiao Y.-Y."/>
            <person name="Qi Y."/>
            <person name="Fu T."/>
            <person name="Tang G."/>
            <person name="Zhang D."/>
            <person name="Sun W.-H."/>
            <person name="Liu D.-K."/>
            <person name="Li Y."/>
            <person name="Chen G.-Z."/>
            <person name="Liu X.-D."/>
            <person name="Liao X.-Y."/>
            <person name="Jiang Y.-T."/>
            <person name="Yu X."/>
            <person name="Hao Y."/>
            <person name="Huang J."/>
            <person name="Zhao X.-W."/>
            <person name="Ke S."/>
            <person name="Chen Y.-Y."/>
            <person name="Wu W.-L."/>
            <person name="Hsu J.-L."/>
            <person name="Lin Y.-F."/>
            <person name="Huang M.-D."/>
            <person name="Li C.-Y."/>
            <person name="Huang L."/>
            <person name="Wang Z.-W."/>
            <person name="Zhao X."/>
            <person name="Zhong W.-Y."/>
            <person name="Peng D.-H."/>
            <person name="Ahmad S."/>
            <person name="Lan S."/>
            <person name="Zhang J.-S."/>
            <person name="Tsai W.-C."/>
            <person name="Van De Peer Y."/>
            <person name="Liu Z.-J."/>
        </authorList>
    </citation>
    <scope>NUCLEOTIDE SEQUENCE</scope>
    <source>
        <strain evidence="2">CP</strain>
        <tissue evidence="2">Leaves</tissue>
    </source>
</reference>
<protein>
    <submittedName>
        <fullName evidence="2">Uncharacterized protein</fullName>
    </submittedName>
</protein>
<evidence type="ECO:0000256" key="1">
    <source>
        <dbReference type="SAM" id="MobiDB-lite"/>
    </source>
</evidence>
<organism evidence="2 3">
    <name type="scientific">Acorus calamus</name>
    <name type="common">Sweet flag</name>
    <dbReference type="NCBI Taxonomy" id="4465"/>
    <lineage>
        <taxon>Eukaryota</taxon>
        <taxon>Viridiplantae</taxon>
        <taxon>Streptophyta</taxon>
        <taxon>Embryophyta</taxon>
        <taxon>Tracheophyta</taxon>
        <taxon>Spermatophyta</taxon>
        <taxon>Magnoliopsida</taxon>
        <taxon>Liliopsida</taxon>
        <taxon>Acoraceae</taxon>
        <taxon>Acorus</taxon>
    </lineage>
</organism>
<dbReference type="EMBL" id="JAUJYO010000006">
    <property type="protein sequence ID" value="KAK1314971.1"/>
    <property type="molecule type" value="Genomic_DNA"/>
</dbReference>
<evidence type="ECO:0000313" key="2">
    <source>
        <dbReference type="EMBL" id="KAK1314971.1"/>
    </source>
</evidence>
<feature type="region of interest" description="Disordered" evidence="1">
    <location>
        <begin position="66"/>
        <end position="99"/>
    </location>
</feature>